<evidence type="ECO:0000256" key="7">
    <source>
        <dbReference type="ARBA" id="ARBA00023136"/>
    </source>
</evidence>
<dbReference type="SUPFAM" id="SSF81321">
    <property type="entry name" value="Family A G protein-coupled receptor-like"/>
    <property type="match status" value="1"/>
</dbReference>
<protein>
    <submittedName>
        <fullName evidence="15">Putative adenylate cyclase-coupled calcitonin receptor</fullName>
    </submittedName>
</protein>
<feature type="transmembrane region" description="Helical" evidence="11">
    <location>
        <begin position="330"/>
        <end position="354"/>
    </location>
</feature>
<feature type="chain" id="PRO_5012521511" evidence="12">
    <location>
        <begin position="24"/>
        <end position="597"/>
    </location>
</feature>
<comment type="similarity">
    <text evidence="2">Belongs to the G-protein coupled receptor 2 family.</text>
</comment>
<name>A0A1L8DJP2_9DIPT</name>
<evidence type="ECO:0000256" key="9">
    <source>
        <dbReference type="ARBA" id="ARBA00023224"/>
    </source>
</evidence>
<comment type="subcellular location">
    <subcellularLocation>
        <location evidence="1">Cell membrane</location>
        <topology evidence="1">Multi-pass membrane protein</topology>
    </subcellularLocation>
</comment>
<keyword evidence="8 15" id="KW-0675">Receptor</keyword>
<accession>A0A1L8DJP2</accession>
<dbReference type="GO" id="GO:0008528">
    <property type="term" value="F:G protein-coupled peptide receptor activity"/>
    <property type="evidence" value="ECO:0007669"/>
    <property type="project" value="TreeGrafter"/>
</dbReference>
<dbReference type="GO" id="GO:0007188">
    <property type="term" value="P:adenylate cyclase-modulating G protein-coupled receptor signaling pathway"/>
    <property type="evidence" value="ECO:0007669"/>
    <property type="project" value="TreeGrafter"/>
</dbReference>
<keyword evidence="4 11" id="KW-0812">Transmembrane</keyword>
<evidence type="ECO:0000256" key="11">
    <source>
        <dbReference type="SAM" id="Phobius"/>
    </source>
</evidence>
<keyword evidence="7 11" id="KW-0472">Membrane</keyword>
<keyword evidence="9" id="KW-0807">Transducer</keyword>
<keyword evidence="3" id="KW-1003">Cell membrane</keyword>
<keyword evidence="6" id="KW-0297">G-protein coupled receptor</keyword>
<dbReference type="GO" id="GO:0007166">
    <property type="term" value="P:cell surface receptor signaling pathway"/>
    <property type="evidence" value="ECO:0007669"/>
    <property type="project" value="InterPro"/>
</dbReference>
<dbReference type="InterPro" id="IPR050332">
    <property type="entry name" value="GPCR_2"/>
</dbReference>
<proteinExistence type="inferred from homology"/>
<feature type="transmembrane region" description="Helical" evidence="11">
    <location>
        <begin position="415"/>
        <end position="432"/>
    </location>
</feature>
<organism evidence="15">
    <name type="scientific">Nyssomyia neivai</name>
    <dbReference type="NCBI Taxonomy" id="330878"/>
    <lineage>
        <taxon>Eukaryota</taxon>
        <taxon>Metazoa</taxon>
        <taxon>Ecdysozoa</taxon>
        <taxon>Arthropoda</taxon>
        <taxon>Hexapoda</taxon>
        <taxon>Insecta</taxon>
        <taxon>Pterygota</taxon>
        <taxon>Neoptera</taxon>
        <taxon>Endopterygota</taxon>
        <taxon>Diptera</taxon>
        <taxon>Nematocera</taxon>
        <taxon>Psychodoidea</taxon>
        <taxon>Psychodidae</taxon>
        <taxon>Nyssomyia</taxon>
    </lineage>
</organism>
<dbReference type="InterPro" id="IPR000832">
    <property type="entry name" value="GPCR_2_secretin-like"/>
</dbReference>
<evidence type="ECO:0000256" key="1">
    <source>
        <dbReference type="ARBA" id="ARBA00004651"/>
    </source>
</evidence>
<dbReference type="Pfam" id="PF00002">
    <property type="entry name" value="7tm_2"/>
    <property type="match status" value="1"/>
</dbReference>
<evidence type="ECO:0000259" key="14">
    <source>
        <dbReference type="PROSITE" id="PS50261"/>
    </source>
</evidence>
<dbReference type="EMBL" id="GFDF01007411">
    <property type="protein sequence ID" value="JAV06673.1"/>
    <property type="molecule type" value="Transcribed_RNA"/>
</dbReference>
<evidence type="ECO:0000256" key="10">
    <source>
        <dbReference type="SAM" id="MobiDB-lite"/>
    </source>
</evidence>
<dbReference type="Pfam" id="PF02793">
    <property type="entry name" value="HRM"/>
    <property type="match status" value="1"/>
</dbReference>
<dbReference type="PROSITE" id="PS50261">
    <property type="entry name" value="G_PROTEIN_RECEP_F2_4"/>
    <property type="match status" value="1"/>
</dbReference>
<keyword evidence="5 11" id="KW-1133">Transmembrane helix</keyword>
<dbReference type="InterPro" id="IPR036445">
    <property type="entry name" value="GPCR_2_extracell_dom_sf"/>
</dbReference>
<evidence type="ECO:0000256" key="12">
    <source>
        <dbReference type="SAM" id="SignalP"/>
    </source>
</evidence>
<evidence type="ECO:0000259" key="13">
    <source>
        <dbReference type="PROSITE" id="PS50227"/>
    </source>
</evidence>
<dbReference type="InterPro" id="IPR001879">
    <property type="entry name" value="GPCR_2_extracellular_dom"/>
</dbReference>
<dbReference type="Gene3D" id="1.20.1070.10">
    <property type="entry name" value="Rhodopsin 7-helix transmembrane proteins"/>
    <property type="match status" value="1"/>
</dbReference>
<feature type="transmembrane region" description="Helical" evidence="11">
    <location>
        <begin position="294"/>
        <end position="318"/>
    </location>
</feature>
<dbReference type="GO" id="GO:0005886">
    <property type="term" value="C:plasma membrane"/>
    <property type="evidence" value="ECO:0007669"/>
    <property type="project" value="UniProtKB-SubCell"/>
</dbReference>
<feature type="domain" description="G-protein coupled receptors family 2 profile 1" evidence="13">
    <location>
        <begin position="118"/>
        <end position="203"/>
    </location>
</feature>
<keyword evidence="12" id="KW-0732">Signal</keyword>
<feature type="transmembrane region" description="Helical" evidence="11">
    <location>
        <begin position="211"/>
        <end position="233"/>
    </location>
</feature>
<evidence type="ECO:0000256" key="8">
    <source>
        <dbReference type="ARBA" id="ARBA00023170"/>
    </source>
</evidence>
<dbReference type="Gene3D" id="4.10.1240.10">
    <property type="entry name" value="GPCR, family 2, extracellular hormone receptor domain"/>
    <property type="match status" value="1"/>
</dbReference>
<evidence type="ECO:0000256" key="3">
    <source>
        <dbReference type="ARBA" id="ARBA00022475"/>
    </source>
</evidence>
<dbReference type="InterPro" id="IPR017981">
    <property type="entry name" value="GPCR_2-like_7TM"/>
</dbReference>
<feature type="region of interest" description="Disordered" evidence="10">
    <location>
        <begin position="569"/>
        <end position="597"/>
    </location>
</feature>
<dbReference type="AlphaFoldDB" id="A0A1L8DJP2"/>
<feature type="transmembrane region" description="Helical" evidence="11">
    <location>
        <begin position="242"/>
        <end position="261"/>
    </location>
</feature>
<dbReference type="PRINTS" id="PR00249">
    <property type="entry name" value="GPCRSECRETIN"/>
</dbReference>
<dbReference type="PANTHER" id="PTHR45620">
    <property type="entry name" value="PDF RECEPTOR-LIKE PROTEIN-RELATED"/>
    <property type="match status" value="1"/>
</dbReference>
<sequence>MNNRLEILCLKIVILSFFASVVAQRGSCRYRNDGSFPENIFAVYADFGCYKYTQQKLLKNGGIFRQFSKCTPTVDGHKLMGIILDGNCQIFHHNNTKIQQIARDAFVAEAHFDRWIDCCEDALKCCREIGNSTEDDVDGHCPALWDGWTCFGSQPAGSIVETPCPVYAYSGQGPQCTHFSQKECFENGTWSVQTNYATCAINQRLITRTQWHIAVLGISLATCLPSIAIFFIYKNLQTLKFILIRNLIMAIVVRSILVIMSKKMIILDELMNESDTVISQNGVLCRMLAFFEKLAANAVFTCMLLEAIHLHHLLTNMYECRRGPSKINMVYFYIGGAAISLIAALSWAIAMAIGNDQYCWVVTDGTDFQWINDSPRLLMLLINIILLLHIVQCLRKMFKYNPNERNSYIRRTAKVSLICLPLFGVPFLFVAIRPETESCLWEQFYYFFSYSLEGLQGIFVVILYCYSNHEVRCTLKESWWKLCDYLPGCIKLRFSGRNIWDSENHQSTANTTAVDGSSRKTSSVLKNQRTRPENLNLSPKHFKYHRTLSVETTTTWSYRDDAFENFDLTPRSPQKEHFPEFPEVPASGTVGRRDSTL</sequence>
<dbReference type="PANTHER" id="PTHR45620:SF42">
    <property type="entry name" value="G-PROTEIN COUPLED RECEPTOR SEB-2"/>
    <property type="match status" value="1"/>
</dbReference>
<dbReference type="PROSITE" id="PS50227">
    <property type="entry name" value="G_PROTEIN_RECEP_F2_3"/>
    <property type="match status" value="1"/>
</dbReference>
<evidence type="ECO:0000256" key="5">
    <source>
        <dbReference type="ARBA" id="ARBA00022989"/>
    </source>
</evidence>
<dbReference type="SMART" id="SM00008">
    <property type="entry name" value="HormR"/>
    <property type="match status" value="1"/>
</dbReference>
<dbReference type="SUPFAM" id="SSF111418">
    <property type="entry name" value="Hormone receptor domain"/>
    <property type="match status" value="1"/>
</dbReference>
<feature type="transmembrane region" description="Helical" evidence="11">
    <location>
        <begin position="444"/>
        <end position="466"/>
    </location>
</feature>
<evidence type="ECO:0000313" key="15">
    <source>
        <dbReference type="EMBL" id="JAV06673.1"/>
    </source>
</evidence>
<reference evidence="15" key="1">
    <citation type="submission" date="2016-12" db="EMBL/GenBank/DDBJ databases">
        <title>An insight into the sialome and mialome of the sand fly, Nyssomyia neivai.</title>
        <authorList>
            <person name="Sebastian V."/>
            <person name="Goulart T.M."/>
            <person name="Oliveira W."/>
            <person name="Calvo E."/>
            <person name="Oliveira L.F."/>
            <person name="Pinto M.C."/>
            <person name="Rosselino A.M."/>
            <person name="Ribeiro J.M."/>
        </authorList>
    </citation>
    <scope>NUCLEOTIDE SEQUENCE</scope>
</reference>
<evidence type="ECO:0000256" key="4">
    <source>
        <dbReference type="ARBA" id="ARBA00022692"/>
    </source>
</evidence>
<feature type="transmembrane region" description="Helical" evidence="11">
    <location>
        <begin position="374"/>
        <end position="394"/>
    </location>
</feature>
<evidence type="ECO:0000256" key="6">
    <source>
        <dbReference type="ARBA" id="ARBA00023040"/>
    </source>
</evidence>
<feature type="signal peptide" evidence="12">
    <location>
        <begin position="1"/>
        <end position="23"/>
    </location>
</feature>
<feature type="region of interest" description="Disordered" evidence="10">
    <location>
        <begin position="509"/>
        <end position="535"/>
    </location>
</feature>
<feature type="domain" description="G-protein coupled receptors family 2 profile 2" evidence="14">
    <location>
        <begin position="208"/>
        <end position="468"/>
    </location>
</feature>
<evidence type="ECO:0000256" key="2">
    <source>
        <dbReference type="ARBA" id="ARBA00005314"/>
    </source>
</evidence>